<dbReference type="Proteomes" id="UP000617340">
    <property type="component" value="Unassembled WGS sequence"/>
</dbReference>
<gene>
    <name evidence="2" type="ORF">HZH68_004235</name>
</gene>
<comment type="caution">
    <text evidence="2">The sequence shown here is derived from an EMBL/GenBank/DDBJ whole genome shotgun (WGS) entry which is preliminary data.</text>
</comment>
<evidence type="ECO:0000313" key="2">
    <source>
        <dbReference type="EMBL" id="KAF7409854.1"/>
    </source>
</evidence>
<name>A0A834KKW2_VESGE</name>
<sequence length="82" mass="9023">MEEDALVREDGDIEHGREGAAGEQGKWKERGKMGIGSKVKVSGLVGELGKRSSKELNTTLQIVLTERTLPRRKALLVHEISL</sequence>
<dbReference type="AlphaFoldDB" id="A0A834KKW2"/>
<accession>A0A834KKW2</accession>
<dbReference type="EMBL" id="JACSDZ010000003">
    <property type="protein sequence ID" value="KAF7409854.1"/>
    <property type="molecule type" value="Genomic_DNA"/>
</dbReference>
<protein>
    <submittedName>
        <fullName evidence="2">Uncharacterized protein</fullName>
    </submittedName>
</protein>
<evidence type="ECO:0000256" key="1">
    <source>
        <dbReference type="SAM" id="MobiDB-lite"/>
    </source>
</evidence>
<reference evidence="2" key="1">
    <citation type="journal article" date="2020" name="G3 (Bethesda)">
        <title>High-Quality Assemblies for Three Invasive Social Wasps from the &lt;i&gt;Vespula&lt;/i&gt; Genus.</title>
        <authorList>
            <person name="Harrop T.W.R."/>
            <person name="Guhlin J."/>
            <person name="McLaughlin G.M."/>
            <person name="Permina E."/>
            <person name="Stockwell P."/>
            <person name="Gilligan J."/>
            <person name="Le Lec M.F."/>
            <person name="Gruber M.A.M."/>
            <person name="Quinn O."/>
            <person name="Lovegrove M."/>
            <person name="Duncan E.J."/>
            <person name="Remnant E.J."/>
            <person name="Van Eeckhoven J."/>
            <person name="Graham B."/>
            <person name="Knapp R.A."/>
            <person name="Langford K.W."/>
            <person name="Kronenberg Z."/>
            <person name="Press M.O."/>
            <person name="Eacker S.M."/>
            <person name="Wilson-Rankin E.E."/>
            <person name="Purcell J."/>
            <person name="Lester P.J."/>
            <person name="Dearden P.K."/>
        </authorList>
    </citation>
    <scope>NUCLEOTIDE SEQUENCE</scope>
    <source>
        <strain evidence="2">Linc-1</strain>
    </source>
</reference>
<proteinExistence type="predicted"/>
<evidence type="ECO:0000313" key="3">
    <source>
        <dbReference type="Proteomes" id="UP000617340"/>
    </source>
</evidence>
<keyword evidence="3" id="KW-1185">Reference proteome</keyword>
<feature type="region of interest" description="Disordered" evidence="1">
    <location>
        <begin position="1"/>
        <end position="32"/>
    </location>
</feature>
<organism evidence="2 3">
    <name type="scientific">Vespula germanica</name>
    <name type="common">German yellow jacket</name>
    <name type="synonym">Paravespula germanica</name>
    <dbReference type="NCBI Taxonomy" id="30212"/>
    <lineage>
        <taxon>Eukaryota</taxon>
        <taxon>Metazoa</taxon>
        <taxon>Ecdysozoa</taxon>
        <taxon>Arthropoda</taxon>
        <taxon>Hexapoda</taxon>
        <taxon>Insecta</taxon>
        <taxon>Pterygota</taxon>
        <taxon>Neoptera</taxon>
        <taxon>Endopterygota</taxon>
        <taxon>Hymenoptera</taxon>
        <taxon>Apocrita</taxon>
        <taxon>Aculeata</taxon>
        <taxon>Vespoidea</taxon>
        <taxon>Vespidae</taxon>
        <taxon>Vespinae</taxon>
        <taxon>Vespula</taxon>
    </lineage>
</organism>